<organism evidence="1 2">
    <name type="scientific">Eumeta variegata</name>
    <name type="common">Bagworm moth</name>
    <name type="synonym">Eumeta japonica</name>
    <dbReference type="NCBI Taxonomy" id="151549"/>
    <lineage>
        <taxon>Eukaryota</taxon>
        <taxon>Metazoa</taxon>
        <taxon>Ecdysozoa</taxon>
        <taxon>Arthropoda</taxon>
        <taxon>Hexapoda</taxon>
        <taxon>Insecta</taxon>
        <taxon>Pterygota</taxon>
        <taxon>Neoptera</taxon>
        <taxon>Endopterygota</taxon>
        <taxon>Lepidoptera</taxon>
        <taxon>Glossata</taxon>
        <taxon>Ditrysia</taxon>
        <taxon>Tineoidea</taxon>
        <taxon>Psychidae</taxon>
        <taxon>Oiketicinae</taxon>
        <taxon>Eumeta</taxon>
    </lineage>
</organism>
<dbReference type="AlphaFoldDB" id="A0A4C1STB1"/>
<dbReference type="Proteomes" id="UP000299102">
    <property type="component" value="Unassembled WGS sequence"/>
</dbReference>
<reference evidence="1 2" key="1">
    <citation type="journal article" date="2019" name="Commun. Biol.">
        <title>The bagworm genome reveals a unique fibroin gene that provides high tensile strength.</title>
        <authorList>
            <person name="Kono N."/>
            <person name="Nakamura H."/>
            <person name="Ohtoshi R."/>
            <person name="Tomita M."/>
            <person name="Numata K."/>
            <person name="Arakawa K."/>
        </authorList>
    </citation>
    <scope>NUCLEOTIDE SEQUENCE [LARGE SCALE GENOMIC DNA]</scope>
</reference>
<dbReference type="EMBL" id="BGZK01003893">
    <property type="protein sequence ID" value="GBP05372.1"/>
    <property type="molecule type" value="Genomic_DNA"/>
</dbReference>
<proteinExistence type="predicted"/>
<protein>
    <submittedName>
        <fullName evidence="1">Uncharacterized protein</fullName>
    </submittedName>
</protein>
<name>A0A4C1STB1_EUMVA</name>
<gene>
    <name evidence="1" type="ORF">EVAR_96659_1</name>
</gene>
<accession>A0A4C1STB1</accession>
<evidence type="ECO:0000313" key="1">
    <source>
        <dbReference type="EMBL" id="GBP05372.1"/>
    </source>
</evidence>
<comment type="caution">
    <text evidence="1">The sequence shown here is derived from an EMBL/GenBank/DDBJ whole genome shotgun (WGS) entry which is preliminary data.</text>
</comment>
<sequence>MEVNVRLLMSDKITCELLHHQRASFYRRASPASLHVNSLRRRISSGVAVSDRLQSSAHELSGNPRLCVVVLGEFWKSANPAGKVGNVSSNCTPSRFRTKL</sequence>
<keyword evidence="2" id="KW-1185">Reference proteome</keyword>
<evidence type="ECO:0000313" key="2">
    <source>
        <dbReference type="Proteomes" id="UP000299102"/>
    </source>
</evidence>